<dbReference type="AlphaFoldDB" id="A0AAD3CM57"/>
<feature type="domain" description="Tudor" evidence="2">
    <location>
        <begin position="924"/>
        <end position="980"/>
    </location>
</feature>
<name>A0AAD3CM57_9STRA</name>
<protein>
    <recommendedName>
        <fullName evidence="2">Tudor domain-containing protein</fullName>
    </recommendedName>
</protein>
<feature type="domain" description="Tudor" evidence="2">
    <location>
        <begin position="816"/>
        <end position="874"/>
    </location>
</feature>
<accession>A0AAD3CM57</accession>
<comment type="caution">
    <text evidence="3">The sequence shown here is derived from an EMBL/GenBank/DDBJ whole genome shotgun (WGS) entry which is preliminary data.</text>
</comment>
<dbReference type="Gene3D" id="2.30.30.140">
    <property type="match status" value="2"/>
</dbReference>
<proteinExistence type="predicted"/>
<feature type="transmembrane region" description="Helical" evidence="1">
    <location>
        <begin position="509"/>
        <end position="528"/>
    </location>
</feature>
<dbReference type="SMART" id="SM00333">
    <property type="entry name" value="TUDOR"/>
    <property type="match status" value="2"/>
</dbReference>
<evidence type="ECO:0000313" key="4">
    <source>
        <dbReference type="Proteomes" id="UP001054902"/>
    </source>
</evidence>
<keyword evidence="1" id="KW-0812">Transmembrane</keyword>
<evidence type="ECO:0000313" key="3">
    <source>
        <dbReference type="EMBL" id="GFH48193.1"/>
    </source>
</evidence>
<feature type="transmembrane region" description="Helical" evidence="1">
    <location>
        <begin position="84"/>
        <end position="111"/>
    </location>
</feature>
<keyword evidence="1" id="KW-0472">Membrane</keyword>
<dbReference type="PANTHER" id="PTHR37563:SF2">
    <property type="entry name" value="PHYTANOYL-COA DIOXYGENASE FAMILY PROTEIN (AFU_ORTHOLOGUE AFUA_2G03330)"/>
    <property type="match status" value="1"/>
</dbReference>
<dbReference type="EMBL" id="BLLK01000027">
    <property type="protein sequence ID" value="GFH48193.1"/>
    <property type="molecule type" value="Genomic_DNA"/>
</dbReference>
<feature type="transmembrane region" description="Helical" evidence="1">
    <location>
        <begin position="549"/>
        <end position="567"/>
    </location>
</feature>
<dbReference type="InterPro" id="IPR002999">
    <property type="entry name" value="Tudor"/>
</dbReference>
<evidence type="ECO:0000259" key="2">
    <source>
        <dbReference type="SMART" id="SM00333"/>
    </source>
</evidence>
<dbReference type="PANTHER" id="PTHR37563">
    <property type="entry name" value="PHYTANOYL-COA DIOXYGENASE FAMILY PROTEIN (AFU_ORTHOLOGUE AFUA_2G03330)"/>
    <property type="match status" value="1"/>
</dbReference>
<keyword evidence="1" id="KW-1133">Transmembrane helix</keyword>
<reference evidence="3 4" key="1">
    <citation type="journal article" date="2021" name="Sci. Rep.">
        <title>The genome of the diatom Chaetoceros tenuissimus carries an ancient integrated fragment of an extant virus.</title>
        <authorList>
            <person name="Hongo Y."/>
            <person name="Kimura K."/>
            <person name="Takaki Y."/>
            <person name="Yoshida Y."/>
            <person name="Baba S."/>
            <person name="Kobayashi G."/>
            <person name="Nagasaki K."/>
            <person name="Hano T."/>
            <person name="Tomaru Y."/>
        </authorList>
    </citation>
    <scope>NUCLEOTIDE SEQUENCE [LARGE SCALE GENOMIC DNA]</scope>
    <source>
        <strain evidence="3 4">NIES-3715</strain>
    </source>
</reference>
<organism evidence="3 4">
    <name type="scientific">Chaetoceros tenuissimus</name>
    <dbReference type="NCBI Taxonomy" id="426638"/>
    <lineage>
        <taxon>Eukaryota</taxon>
        <taxon>Sar</taxon>
        <taxon>Stramenopiles</taxon>
        <taxon>Ochrophyta</taxon>
        <taxon>Bacillariophyta</taxon>
        <taxon>Coscinodiscophyceae</taxon>
        <taxon>Chaetocerotophycidae</taxon>
        <taxon>Chaetocerotales</taxon>
        <taxon>Chaetocerotaceae</taxon>
        <taxon>Chaetoceros</taxon>
    </lineage>
</organism>
<keyword evidence="4" id="KW-1185">Reference proteome</keyword>
<sequence length="980" mass="111052">MVAENVNESLTALRQQILLYDGLDSKSEAVKFALKTIDDVQKERVHVADKDVPRQPAEITIDNGKLEEVKVRKINKDKVEKKTFGVLSFVFAFLRFLIAELPLVVLMSFAVAAHVGEYVYRAYLDPQIDLMEYTDLNRTVDRTFYQMNCDASDISTLDPQDLYIQSHFTTKNSVDHMLTHGMSVYKNILKKDTAIKLREWILERNKSLNKGDEIDVIANENRWSFYIGANEDPIVTEAIKEVANHEIFLPAVEKIVGTNPAIIEMTAITSAYGAKDQIWHYDIPAEGSPAKYGRSFIPSYSLFMNLQDTTAAMGATEVCPGTYRCTNSGDFDAYQEDGFPVSGDGVWEQGDAVFMNQQSYHRGAAHTDPNGPHRVLFIITFAPRPMDIKYETRLVGQGGSYSLRWDMWGHTLNDFRSSESRMVQPWTTLRSLGIYKPKEYQWGWDWITQQSMRLANGDTGYDESEFEPMVDDIRSFLPNIFNVEVSRGMGYKEYFQSMTKRFKEIFTKIALWASGVYVVISLYVSVLLHVVLSRREYHTSPIKGAMRSISRVAMLDAVVVCIGYLLICRTDNSDWAKAIRSKTLYSSAFLSVPQIIEEKPLAVVSRKDMLISDRLDFKNLGSLSDMLDFHGGNVKFRSVISGGSKIVQNLTPEEVEMLVEDVVDGLRREGTRLLLQNHNADWVELSVEDAKAYTKQYLFLETNNAVKAIHRESRYLESSFKYGLKYKGAMAQRYGPALVKNLTKSILDNAGVPYFDPYPLSGNSLSTPKSSSSSQKKVMPTPFGMPRFALLYPQKSFSLQRTTSSIPKKIQIEKGGMLKVGDIVEAKYEGSYNEFYKGQIMDVQEGNIVDVLYSNGLYNELDQSHVKAFVPYYEGESIEVKRSVDGAFLPAVVTGIISETAIYVRMNDNNKRRRVDHSNVRRVKQFKVGDPVFAPFNDSGEFFPAKIVKENADGTVNLLFDDGDKENNVEKRVLEAIEYI</sequence>
<dbReference type="CDD" id="cd04508">
    <property type="entry name" value="Tudor_SF"/>
    <property type="match status" value="1"/>
</dbReference>
<dbReference type="SUPFAM" id="SSF51197">
    <property type="entry name" value="Clavaminate synthase-like"/>
    <property type="match status" value="1"/>
</dbReference>
<dbReference type="Gene3D" id="2.60.120.620">
    <property type="entry name" value="q2cbj1_9rhob like domain"/>
    <property type="match status" value="1"/>
</dbReference>
<gene>
    <name evidence="3" type="ORF">CTEN210_04669</name>
</gene>
<dbReference type="Proteomes" id="UP001054902">
    <property type="component" value="Unassembled WGS sequence"/>
</dbReference>
<dbReference type="InterPro" id="IPR051961">
    <property type="entry name" value="Fungal_Metabolite_Diox"/>
</dbReference>
<evidence type="ECO:0000256" key="1">
    <source>
        <dbReference type="SAM" id="Phobius"/>
    </source>
</evidence>